<dbReference type="NCBIfam" id="NF009205">
    <property type="entry name" value="PRK12553.1"/>
    <property type="match status" value="1"/>
</dbReference>
<feature type="active site" evidence="6">
    <location>
        <position position="183"/>
    </location>
</feature>
<dbReference type="FunFam" id="3.90.226.10:FF:000001">
    <property type="entry name" value="ATP-dependent Clp protease proteolytic subunit"/>
    <property type="match status" value="1"/>
</dbReference>
<dbReference type="InterPro" id="IPR023562">
    <property type="entry name" value="ClpP/TepA"/>
</dbReference>
<dbReference type="GO" id="GO:0004176">
    <property type="term" value="F:ATP-dependent peptidase activity"/>
    <property type="evidence" value="ECO:0007669"/>
    <property type="project" value="InterPro"/>
</dbReference>
<evidence type="ECO:0000256" key="3">
    <source>
        <dbReference type="ARBA" id="ARBA00022801"/>
    </source>
</evidence>
<dbReference type="InterPro" id="IPR029045">
    <property type="entry name" value="ClpP/crotonase-like_dom_sf"/>
</dbReference>
<dbReference type="GO" id="GO:0009368">
    <property type="term" value="C:endopeptidase Clp complex"/>
    <property type="evidence" value="ECO:0007669"/>
    <property type="project" value="TreeGrafter"/>
</dbReference>
<feature type="active site" evidence="5">
    <location>
        <position position="158"/>
    </location>
</feature>
<gene>
    <name evidence="10" type="ORF">B0J11DRAFT_513351</name>
</gene>
<dbReference type="GO" id="GO:0004252">
    <property type="term" value="F:serine-type endopeptidase activity"/>
    <property type="evidence" value="ECO:0007669"/>
    <property type="project" value="UniProtKB-EC"/>
</dbReference>
<organism evidence="10 11">
    <name type="scientific">Dendryphion nanum</name>
    <dbReference type="NCBI Taxonomy" id="256645"/>
    <lineage>
        <taxon>Eukaryota</taxon>
        <taxon>Fungi</taxon>
        <taxon>Dikarya</taxon>
        <taxon>Ascomycota</taxon>
        <taxon>Pezizomycotina</taxon>
        <taxon>Dothideomycetes</taxon>
        <taxon>Pleosporomycetidae</taxon>
        <taxon>Pleosporales</taxon>
        <taxon>Torulaceae</taxon>
        <taxon>Dendryphion</taxon>
    </lineage>
</organism>
<dbReference type="PANTHER" id="PTHR10381">
    <property type="entry name" value="ATP-DEPENDENT CLP PROTEASE PROTEOLYTIC SUBUNIT"/>
    <property type="match status" value="1"/>
</dbReference>
<feature type="region of interest" description="Disordered" evidence="9">
    <location>
        <begin position="34"/>
        <end position="63"/>
    </location>
</feature>
<dbReference type="OrthoDB" id="2017408at2759"/>
<dbReference type="HAMAP" id="MF_00444">
    <property type="entry name" value="ClpP"/>
    <property type="match status" value="1"/>
</dbReference>
<dbReference type="AlphaFoldDB" id="A0A9P9EGU3"/>
<dbReference type="EMBL" id="JAGMWT010000001">
    <property type="protein sequence ID" value="KAH7137985.1"/>
    <property type="molecule type" value="Genomic_DNA"/>
</dbReference>
<dbReference type="InterPro" id="IPR001907">
    <property type="entry name" value="ClpP"/>
</dbReference>
<dbReference type="Proteomes" id="UP000700596">
    <property type="component" value="Unassembled WGS sequence"/>
</dbReference>
<dbReference type="GO" id="GO:0006515">
    <property type="term" value="P:protein quality control for misfolded or incompletely synthesized proteins"/>
    <property type="evidence" value="ECO:0007669"/>
    <property type="project" value="TreeGrafter"/>
</dbReference>
<keyword evidence="4 7" id="KW-0720">Serine protease</keyword>
<keyword evidence="2 7" id="KW-0645">Protease</keyword>
<comment type="caution">
    <text evidence="10">The sequence shown here is derived from an EMBL/GenBank/DDBJ whole genome shotgun (WGS) entry which is preliminary data.</text>
</comment>
<dbReference type="CDD" id="cd07017">
    <property type="entry name" value="S14_ClpP_2"/>
    <property type="match status" value="1"/>
</dbReference>
<dbReference type="PANTHER" id="PTHR10381:SF11">
    <property type="entry name" value="ATP-DEPENDENT CLP PROTEASE PROTEOLYTIC SUBUNIT, MITOCHONDRIAL"/>
    <property type="match status" value="1"/>
</dbReference>
<accession>A0A9P9EGU3</accession>
<dbReference type="Gene3D" id="3.90.226.10">
    <property type="entry name" value="2-enoyl-CoA Hydratase, Chain A, domain 1"/>
    <property type="match status" value="1"/>
</dbReference>
<feature type="compositionally biased region" description="Low complexity" evidence="9">
    <location>
        <begin position="34"/>
        <end position="56"/>
    </location>
</feature>
<evidence type="ECO:0000256" key="4">
    <source>
        <dbReference type="ARBA" id="ARBA00022825"/>
    </source>
</evidence>
<dbReference type="NCBIfam" id="NF001368">
    <property type="entry name" value="PRK00277.1"/>
    <property type="match status" value="1"/>
</dbReference>
<dbReference type="SUPFAM" id="SSF52096">
    <property type="entry name" value="ClpP/crotonase"/>
    <property type="match status" value="1"/>
</dbReference>
<dbReference type="InterPro" id="IPR033135">
    <property type="entry name" value="ClpP_His_AS"/>
</dbReference>
<evidence type="ECO:0000313" key="10">
    <source>
        <dbReference type="EMBL" id="KAH7137985.1"/>
    </source>
</evidence>
<dbReference type="PRINTS" id="PR00127">
    <property type="entry name" value="CLPPROTEASEP"/>
</dbReference>
<reference evidence="10" key="1">
    <citation type="journal article" date="2021" name="Nat. Commun.">
        <title>Genetic determinants of endophytism in the Arabidopsis root mycobiome.</title>
        <authorList>
            <person name="Mesny F."/>
            <person name="Miyauchi S."/>
            <person name="Thiergart T."/>
            <person name="Pickel B."/>
            <person name="Atanasova L."/>
            <person name="Karlsson M."/>
            <person name="Huettel B."/>
            <person name="Barry K.W."/>
            <person name="Haridas S."/>
            <person name="Chen C."/>
            <person name="Bauer D."/>
            <person name="Andreopoulos W."/>
            <person name="Pangilinan J."/>
            <person name="LaButti K."/>
            <person name="Riley R."/>
            <person name="Lipzen A."/>
            <person name="Clum A."/>
            <person name="Drula E."/>
            <person name="Henrissat B."/>
            <person name="Kohler A."/>
            <person name="Grigoriev I.V."/>
            <person name="Martin F.M."/>
            <person name="Hacquard S."/>
        </authorList>
    </citation>
    <scope>NUCLEOTIDE SEQUENCE</scope>
    <source>
        <strain evidence="10">MPI-CAGE-CH-0243</strain>
    </source>
</reference>
<evidence type="ECO:0000313" key="11">
    <source>
        <dbReference type="Proteomes" id="UP000700596"/>
    </source>
</evidence>
<evidence type="ECO:0000256" key="9">
    <source>
        <dbReference type="SAM" id="MobiDB-lite"/>
    </source>
</evidence>
<evidence type="ECO:0000256" key="5">
    <source>
        <dbReference type="PROSITE-ProRule" id="PRU10085"/>
    </source>
</evidence>
<evidence type="ECO:0000256" key="2">
    <source>
        <dbReference type="ARBA" id="ARBA00022670"/>
    </source>
</evidence>
<keyword evidence="3 7" id="KW-0378">Hydrolase</keyword>
<sequence length="262" mass="28807">MATLFRTSIRPLARQTPHNSNIIRSISTLPKYPPGFQFQSPSSQPQQPQPHAQSQSTRSWSPTPFVTETLAGGGWATYDIYSRLLKERIICLNGEVDSPTSASIVAQLLFLEADSPEKPISLYINSPGGSVTAGLAIYDTMTYIRSPVHTICMGMAASMGALLLCGGAKGNRFCLPHSSVMIHQPSGGYSGTAADVAIHAKEILRTREKLNRIFQKHLSREKTLGEIEGYMERDYYMDAGEALEFGIVDRILERREGEGEGR</sequence>
<comment type="similarity">
    <text evidence="1 8">Belongs to the peptidase S14 family.</text>
</comment>
<protein>
    <recommendedName>
        <fullName evidence="8">ATP-dependent Clp protease proteolytic subunit</fullName>
        <ecNumber evidence="7">3.4.21.92</ecNumber>
    </recommendedName>
</protein>
<dbReference type="PROSITE" id="PS00381">
    <property type="entry name" value="CLP_PROTEASE_SER"/>
    <property type="match status" value="1"/>
</dbReference>
<proteinExistence type="inferred from homology"/>
<dbReference type="Pfam" id="PF00574">
    <property type="entry name" value="CLP_protease"/>
    <property type="match status" value="1"/>
</dbReference>
<evidence type="ECO:0000256" key="6">
    <source>
        <dbReference type="PROSITE-ProRule" id="PRU10086"/>
    </source>
</evidence>
<evidence type="ECO:0000256" key="7">
    <source>
        <dbReference type="RuleBase" id="RU000549"/>
    </source>
</evidence>
<name>A0A9P9EGU3_9PLEO</name>
<keyword evidence="11" id="KW-1185">Reference proteome</keyword>
<dbReference type="InterPro" id="IPR018215">
    <property type="entry name" value="ClpP_Ser_AS"/>
</dbReference>
<dbReference type="GO" id="GO:0051117">
    <property type="term" value="F:ATPase binding"/>
    <property type="evidence" value="ECO:0007669"/>
    <property type="project" value="TreeGrafter"/>
</dbReference>
<dbReference type="PROSITE" id="PS00382">
    <property type="entry name" value="CLP_PROTEASE_HIS"/>
    <property type="match status" value="1"/>
</dbReference>
<dbReference type="EC" id="3.4.21.92" evidence="7"/>
<evidence type="ECO:0000256" key="8">
    <source>
        <dbReference type="RuleBase" id="RU003567"/>
    </source>
</evidence>
<evidence type="ECO:0000256" key="1">
    <source>
        <dbReference type="ARBA" id="ARBA00007039"/>
    </source>
</evidence>